<feature type="compositionally biased region" description="Polar residues" evidence="5">
    <location>
        <begin position="343"/>
        <end position="356"/>
    </location>
</feature>
<dbReference type="OrthoDB" id="3004867at2759"/>
<evidence type="ECO:0000313" key="8">
    <source>
        <dbReference type="EMBL" id="KAF5334366.1"/>
    </source>
</evidence>
<dbReference type="GO" id="GO:0016020">
    <property type="term" value="C:membrane"/>
    <property type="evidence" value="ECO:0007669"/>
    <property type="project" value="UniProtKB-SubCell"/>
</dbReference>
<proteinExistence type="predicted"/>
<name>A0A8H5C4G0_9AGAR</name>
<dbReference type="Gene3D" id="2.60.120.260">
    <property type="entry name" value="Galactose-binding domain-like"/>
    <property type="match status" value="1"/>
</dbReference>
<keyword evidence="3 6" id="KW-1133">Transmembrane helix</keyword>
<keyword evidence="7" id="KW-0732">Signal</keyword>
<evidence type="ECO:0000256" key="7">
    <source>
        <dbReference type="SAM" id="SignalP"/>
    </source>
</evidence>
<reference evidence="8 9" key="1">
    <citation type="journal article" date="2020" name="ISME J.">
        <title>Uncovering the hidden diversity of litter-decomposition mechanisms in mushroom-forming fungi.</title>
        <authorList>
            <person name="Floudas D."/>
            <person name="Bentzer J."/>
            <person name="Ahren D."/>
            <person name="Johansson T."/>
            <person name="Persson P."/>
            <person name="Tunlid A."/>
        </authorList>
    </citation>
    <scope>NUCLEOTIDE SEQUENCE [LARGE SCALE GENOMIC DNA]</scope>
    <source>
        <strain evidence="8 9">CBS 175.51</strain>
    </source>
</reference>
<protein>
    <recommendedName>
        <fullName evidence="10">Transmembrane protein</fullName>
    </recommendedName>
</protein>
<dbReference type="GO" id="GO:0071944">
    <property type="term" value="C:cell periphery"/>
    <property type="evidence" value="ECO:0007669"/>
    <property type="project" value="UniProtKB-ARBA"/>
</dbReference>
<feature type="region of interest" description="Disordered" evidence="5">
    <location>
        <begin position="326"/>
        <end position="368"/>
    </location>
</feature>
<evidence type="ECO:0000256" key="4">
    <source>
        <dbReference type="ARBA" id="ARBA00023136"/>
    </source>
</evidence>
<evidence type="ECO:0008006" key="10">
    <source>
        <dbReference type="Google" id="ProtNLM"/>
    </source>
</evidence>
<feature type="compositionally biased region" description="Low complexity" evidence="5">
    <location>
        <begin position="168"/>
        <end position="198"/>
    </location>
</feature>
<keyword evidence="9" id="KW-1185">Reference proteome</keyword>
<evidence type="ECO:0000256" key="6">
    <source>
        <dbReference type="SAM" id="Phobius"/>
    </source>
</evidence>
<evidence type="ECO:0000256" key="3">
    <source>
        <dbReference type="ARBA" id="ARBA00022989"/>
    </source>
</evidence>
<dbReference type="Proteomes" id="UP000541558">
    <property type="component" value="Unassembled WGS sequence"/>
</dbReference>
<feature type="region of interest" description="Disordered" evidence="5">
    <location>
        <begin position="168"/>
        <end position="200"/>
    </location>
</feature>
<gene>
    <name evidence="8" type="ORF">D9611_013569</name>
</gene>
<feature type="region of interest" description="Disordered" evidence="5">
    <location>
        <begin position="245"/>
        <end position="264"/>
    </location>
</feature>
<evidence type="ECO:0000256" key="2">
    <source>
        <dbReference type="ARBA" id="ARBA00022692"/>
    </source>
</evidence>
<keyword evidence="2 6" id="KW-0812">Transmembrane</keyword>
<comment type="caution">
    <text evidence="8">The sequence shown here is derived from an EMBL/GenBank/DDBJ whole genome shotgun (WGS) entry which is preliminary data.</text>
</comment>
<evidence type="ECO:0000256" key="5">
    <source>
        <dbReference type="SAM" id="MobiDB-lite"/>
    </source>
</evidence>
<organism evidence="8 9">
    <name type="scientific">Ephemerocybe angulata</name>
    <dbReference type="NCBI Taxonomy" id="980116"/>
    <lineage>
        <taxon>Eukaryota</taxon>
        <taxon>Fungi</taxon>
        <taxon>Dikarya</taxon>
        <taxon>Basidiomycota</taxon>
        <taxon>Agaricomycotina</taxon>
        <taxon>Agaricomycetes</taxon>
        <taxon>Agaricomycetidae</taxon>
        <taxon>Agaricales</taxon>
        <taxon>Agaricineae</taxon>
        <taxon>Psathyrellaceae</taxon>
        <taxon>Ephemerocybe</taxon>
    </lineage>
</organism>
<sequence length="368" mass="38859">MKRNIKFNPRTLSLGLLGWITLGAWAQTREVQVDENDPSISYLPAGSWERSTVANAMDQGGHHMTTFDPTATATFTFTGTGIAFLSPLWGETIAIGIALDGATPIRVDLTDPAALGGAEQGSTQPSAIRWSDLTLTNTEHTVVFSMPAGDTLSVLDMLIYYVPDTTVTTTTSSSSTTTRSTTRSPTSTSNNDTASSSGTKDKTGLTIAIAVVCAVGGLLLIALLLLFLRRRALRRREHAAWLKNTQPEEGTGLPPPPVQMDEVDDGIRAGGRRFKSIPSRKSLLDASSSDFGGGPVSMYSDFGTPAGYGGETTPGGRTSKLRNVVAAGQGGVPPLPTRRSEDVQTQQTATRSSAASPTGRKFMFGGES</sequence>
<evidence type="ECO:0000313" key="9">
    <source>
        <dbReference type="Proteomes" id="UP000541558"/>
    </source>
</evidence>
<evidence type="ECO:0000256" key="1">
    <source>
        <dbReference type="ARBA" id="ARBA00004167"/>
    </source>
</evidence>
<keyword evidence="4 6" id="KW-0472">Membrane</keyword>
<comment type="subcellular location">
    <subcellularLocation>
        <location evidence="1">Membrane</location>
        <topology evidence="1">Single-pass membrane protein</topology>
    </subcellularLocation>
</comment>
<dbReference type="EMBL" id="JAACJK010000070">
    <property type="protein sequence ID" value="KAF5334366.1"/>
    <property type="molecule type" value="Genomic_DNA"/>
</dbReference>
<accession>A0A8H5C4G0</accession>
<feature type="transmembrane region" description="Helical" evidence="6">
    <location>
        <begin position="205"/>
        <end position="228"/>
    </location>
</feature>
<dbReference type="AlphaFoldDB" id="A0A8H5C4G0"/>
<dbReference type="InterPro" id="IPR051694">
    <property type="entry name" value="Immunoregulatory_rcpt-like"/>
</dbReference>
<feature type="signal peptide" evidence="7">
    <location>
        <begin position="1"/>
        <end position="26"/>
    </location>
</feature>
<dbReference type="PANTHER" id="PTHR15549">
    <property type="entry name" value="PAIRED IMMUNOGLOBULIN-LIKE TYPE 2 RECEPTOR"/>
    <property type="match status" value="1"/>
</dbReference>
<feature type="chain" id="PRO_5034748917" description="Transmembrane protein" evidence="7">
    <location>
        <begin position="27"/>
        <end position="368"/>
    </location>
</feature>